<reference evidence="2" key="1">
    <citation type="submission" date="2018-10" db="EMBL/GenBank/DDBJ databases">
        <title>Hidden diversity of soil giant viruses.</title>
        <authorList>
            <person name="Schulz F."/>
            <person name="Alteio L."/>
            <person name="Goudeau D."/>
            <person name="Ryan E.M."/>
            <person name="Malmstrom R.R."/>
            <person name="Blanchard J."/>
            <person name="Woyke T."/>
        </authorList>
    </citation>
    <scope>NUCLEOTIDE SEQUENCE</scope>
    <source>
        <strain evidence="2">HYV1</strain>
    </source>
</reference>
<feature type="compositionally biased region" description="Basic and acidic residues" evidence="1">
    <location>
        <begin position="770"/>
        <end position="785"/>
    </location>
</feature>
<proteinExistence type="predicted"/>
<sequence length="785" mass="90215">MKEPFRFAFEQLNEMETCSVQFYEHPIKNFSLPVVKPKKTIHLPNLYLLNQCVLYLISKYVEIAFLIIYESYKKSRNISTIDQKIFRLYTKRILKPMFKTIHEDQAGPISFLHIPLLHVIDYLNKTDNFNPMKITLKTGLRYLESIETNVFDHLTNTYCLTKHKWYPSYKDKVLLIQDNEGGHICRIGIDSLDLIKYRNDNNEIIRFSVGTISIEKYSAEFLKNFFSEIFTFEYVKKGNGIVMSITDPSNGESIVYFSEFKRFIFEKTPISDPMLLLRFESVFEMVIPFNEYIEAKGSTYWLKEDIVDFSMRDYLRFSYLNRNVELFCFLGEVDLANSKALFRYTHSLLEDRNEAKDAIHWSILALFANCVAIKPCYKLEIKGGHCRMYVYDLKFKEKEKKDATVNLGLHLDFSFKPHTTNLRMNESGDFVPDNSKDADVDFVVSEIRNSLKGVLSTIDSLKMLSVVDFFQITISDLNYTLMYSLSAVETIGIFKAAAGIGSPTTITVAGGGSSDRSIISKDVNGNKVFEMNLSRDGKYNVSLATEETLTARGELIVWKMVNIDPDESKITYGLAKLLIPRDAHIVENHEGFKFRTDHCIVSNIYRLHIYQCINCSKCAVFEFDGLLFCSLCAGVIELRNKDGEKKGPVQTIDFSKCDEIEGARAPYRTFEYKVNQVIHIDDFKPVQSRCDQRGIYFFLRIEDCLNYACKPTLVQKSVVSGPSAEPSAIARDSEKETSEGAVFKDGLRLRKKITAKETGVPEERIEETDPLIKKSDPEKEKCVVQ</sequence>
<feature type="region of interest" description="Disordered" evidence="1">
    <location>
        <begin position="758"/>
        <end position="785"/>
    </location>
</feature>
<gene>
    <name evidence="2" type="ORF">Hyperionvirus3_35</name>
</gene>
<evidence type="ECO:0000313" key="2">
    <source>
        <dbReference type="EMBL" id="AYV82889.1"/>
    </source>
</evidence>
<name>A0A3G5AC60_9VIRU</name>
<organism evidence="2">
    <name type="scientific">Hyperionvirus sp</name>
    <dbReference type="NCBI Taxonomy" id="2487770"/>
    <lineage>
        <taxon>Viruses</taxon>
        <taxon>Varidnaviria</taxon>
        <taxon>Bamfordvirae</taxon>
        <taxon>Nucleocytoviricota</taxon>
        <taxon>Megaviricetes</taxon>
        <taxon>Imitervirales</taxon>
        <taxon>Mimiviridae</taxon>
        <taxon>Klosneuvirinae</taxon>
    </lineage>
</organism>
<protein>
    <submittedName>
        <fullName evidence="2">Uncharacterized protein</fullName>
    </submittedName>
</protein>
<evidence type="ECO:0000256" key="1">
    <source>
        <dbReference type="SAM" id="MobiDB-lite"/>
    </source>
</evidence>
<dbReference type="EMBL" id="MK072385">
    <property type="protein sequence ID" value="AYV82889.1"/>
    <property type="molecule type" value="Genomic_DNA"/>
</dbReference>
<accession>A0A3G5AC60</accession>